<keyword evidence="2" id="KW-1133">Transmembrane helix</keyword>
<feature type="compositionally biased region" description="Polar residues" evidence="1">
    <location>
        <begin position="68"/>
        <end position="83"/>
    </location>
</feature>
<evidence type="ECO:0000256" key="1">
    <source>
        <dbReference type="SAM" id="MobiDB-lite"/>
    </source>
</evidence>
<feature type="compositionally biased region" description="Polar residues" evidence="1">
    <location>
        <begin position="98"/>
        <end position="116"/>
    </location>
</feature>
<evidence type="ECO:0000313" key="3">
    <source>
        <dbReference type="EMBL" id="GAX80264.1"/>
    </source>
</evidence>
<keyword evidence="4" id="KW-1185">Reference proteome</keyword>
<organism evidence="3 4">
    <name type="scientific">Chlamydomonas eustigma</name>
    <dbReference type="NCBI Taxonomy" id="1157962"/>
    <lineage>
        <taxon>Eukaryota</taxon>
        <taxon>Viridiplantae</taxon>
        <taxon>Chlorophyta</taxon>
        <taxon>core chlorophytes</taxon>
        <taxon>Chlorophyceae</taxon>
        <taxon>CS clade</taxon>
        <taxon>Chlamydomonadales</taxon>
        <taxon>Chlamydomonadaceae</taxon>
        <taxon>Chlamydomonas</taxon>
    </lineage>
</organism>
<keyword evidence="2" id="KW-0472">Membrane</keyword>
<evidence type="ECO:0000313" key="4">
    <source>
        <dbReference type="Proteomes" id="UP000232323"/>
    </source>
</evidence>
<gene>
    <name evidence="3" type="ORF">CEUSTIGMA_g7702.t1</name>
</gene>
<comment type="caution">
    <text evidence="3">The sequence shown here is derived from an EMBL/GenBank/DDBJ whole genome shotgun (WGS) entry which is preliminary data.</text>
</comment>
<keyword evidence="2" id="KW-0812">Transmembrane</keyword>
<accession>A0A250XB27</accession>
<evidence type="ECO:0000256" key="2">
    <source>
        <dbReference type="SAM" id="Phobius"/>
    </source>
</evidence>
<feature type="transmembrane region" description="Helical" evidence="2">
    <location>
        <begin position="149"/>
        <end position="171"/>
    </location>
</feature>
<protein>
    <submittedName>
        <fullName evidence="3">Uncharacterized protein</fullName>
    </submittedName>
</protein>
<name>A0A250XB27_9CHLO</name>
<dbReference type="EMBL" id="BEGY01000050">
    <property type="protein sequence ID" value="GAX80264.1"/>
    <property type="molecule type" value="Genomic_DNA"/>
</dbReference>
<dbReference type="AlphaFoldDB" id="A0A250XB27"/>
<reference evidence="3 4" key="1">
    <citation type="submission" date="2017-08" db="EMBL/GenBank/DDBJ databases">
        <title>Acidophilic green algal genome provides insights into adaptation to an acidic environment.</title>
        <authorList>
            <person name="Hirooka S."/>
            <person name="Hirose Y."/>
            <person name="Kanesaki Y."/>
            <person name="Higuchi S."/>
            <person name="Fujiwara T."/>
            <person name="Onuma R."/>
            <person name="Era A."/>
            <person name="Ohbayashi R."/>
            <person name="Uzuka A."/>
            <person name="Nozaki H."/>
            <person name="Yoshikawa H."/>
            <person name="Miyagishima S.Y."/>
        </authorList>
    </citation>
    <scope>NUCLEOTIDE SEQUENCE [LARGE SCALE GENOMIC DNA]</scope>
    <source>
        <strain evidence="3 4">NIES-2499</strain>
    </source>
</reference>
<proteinExistence type="predicted"/>
<sequence length="175" mass="19424">MNFKHCKHKLNSSWWRRQHAHPRFSMPVLQNGSLHGGLKHIGLREKAGLLHAVGPHGPQSNHDKPSLPEQQMVPTPQDSNPTRIAQRLRADGDDCGVNDTSAVASENGSDVQSDLQGVQMRLEHQLQESSSRTRGQSHSQPKEGRERDLVIPILVAISFMGYMGVAIIAYLDASW</sequence>
<feature type="region of interest" description="Disordered" evidence="1">
    <location>
        <begin position="51"/>
        <end position="144"/>
    </location>
</feature>
<feature type="compositionally biased region" description="Polar residues" evidence="1">
    <location>
        <begin position="127"/>
        <end position="139"/>
    </location>
</feature>
<dbReference type="Proteomes" id="UP000232323">
    <property type="component" value="Unassembled WGS sequence"/>
</dbReference>